<keyword evidence="3" id="KW-1185">Reference proteome</keyword>
<dbReference type="CDD" id="cd14726">
    <property type="entry name" value="TraB_PrgY-like"/>
    <property type="match status" value="1"/>
</dbReference>
<dbReference type="PANTHER" id="PTHR21530">
    <property type="entry name" value="PHEROMONE SHUTDOWN PROTEIN"/>
    <property type="match status" value="1"/>
</dbReference>
<dbReference type="Proteomes" id="UP001489004">
    <property type="component" value="Unassembled WGS sequence"/>
</dbReference>
<evidence type="ECO:0000256" key="1">
    <source>
        <dbReference type="SAM" id="Phobius"/>
    </source>
</evidence>
<evidence type="ECO:0000313" key="2">
    <source>
        <dbReference type="EMBL" id="KAK9817743.1"/>
    </source>
</evidence>
<sequence>MAGLELATQPDVLSKCTILKYKSTDNPLGPTQTFYILGTAHISSKSCSDVQKLIRQVRPEVVVLELCRERTGILQPAEPEKHEKLQLRELVASWRAGNTTLFQIVYAFMLRQLGDAVEVQPGEEFRVAVLEALEVGAKLQFGDRSLSITIARVWAALSAWQKVKLVWYLCVTGIMVPDAKELNAFMDSMKDTDVVTEAIKELGQEFPQLLQPLIHERDQHIVWQLRLAATKATKIVVVVGAGHLPGIRANWDNPDIDYEEITRMPEKKTSIITWRRVALVSVSGAAIAALCFRLRR</sequence>
<dbReference type="EMBL" id="JALJOR010000004">
    <property type="protein sequence ID" value="KAK9817743.1"/>
    <property type="molecule type" value="Genomic_DNA"/>
</dbReference>
<gene>
    <name evidence="2" type="ORF">WJX72_001538</name>
</gene>
<dbReference type="InterPro" id="IPR002816">
    <property type="entry name" value="TraB/PrgY/GumN_fam"/>
</dbReference>
<dbReference type="PANTHER" id="PTHR21530:SF7">
    <property type="entry name" value="TRAB DOMAIN-CONTAINING PROTEIN"/>
    <property type="match status" value="1"/>
</dbReference>
<dbReference type="InterPro" id="IPR046345">
    <property type="entry name" value="TraB_PrgY-like"/>
</dbReference>
<dbReference type="Pfam" id="PF01963">
    <property type="entry name" value="TraB_PrgY_gumN"/>
    <property type="match status" value="1"/>
</dbReference>
<organism evidence="2 3">
    <name type="scientific">[Myrmecia] bisecta</name>
    <dbReference type="NCBI Taxonomy" id="41462"/>
    <lineage>
        <taxon>Eukaryota</taxon>
        <taxon>Viridiplantae</taxon>
        <taxon>Chlorophyta</taxon>
        <taxon>core chlorophytes</taxon>
        <taxon>Trebouxiophyceae</taxon>
        <taxon>Trebouxiales</taxon>
        <taxon>Trebouxiaceae</taxon>
        <taxon>Myrmecia</taxon>
    </lineage>
</organism>
<keyword evidence="1" id="KW-1133">Transmembrane helix</keyword>
<keyword evidence="1" id="KW-0812">Transmembrane</keyword>
<accession>A0AAW1Q5Z2</accession>
<proteinExistence type="predicted"/>
<reference evidence="2 3" key="1">
    <citation type="journal article" date="2024" name="Nat. Commun.">
        <title>Phylogenomics reveals the evolutionary origins of lichenization in chlorophyte algae.</title>
        <authorList>
            <person name="Puginier C."/>
            <person name="Libourel C."/>
            <person name="Otte J."/>
            <person name="Skaloud P."/>
            <person name="Haon M."/>
            <person name="Grisel S."/>
            <person name="Petersen M."/>
            <person name="Berrin J.G."/>
            <person name="Delaux P.M."/>
            <person name="Dal Grande F."/>
            <person name="Keller J."/>
        </authorList>
    </citation>
    <scope>NUCLEOTIDE SEQUENCE [LARGE SCALE GENOMIC DNA]</scope>
    <source>
        <strain evidence="2 3">SAG 2043</strain>
    </source>
</reference>
<evidence type="ECO:0000313" key="3">
    <source>
        <dbReference type="Proteomes" id="UP001489004"/>
    </source>
</evidence>
<keyword evidence="1" id="KW-0472">Membrane</keyword>
<evidence type="ECO:0008006" key="4">
    <source>
        <dbReference type="Google" id="ProtNLM"/>
    </source>
</evidence>
<protein>
    <recommendedName>
        <fullName evidence="4">TraB domain-containing protein</fullName>
    </recommendedName>
</protein>
<name>A0AAW1Q5Z2_9CHLO</name>
<dbReference type="AlphaFoldDB" id="A0AAW1Q5Z2"/>
<feature type="transmembrane region" description="Helical" evidence="1">
    <location>
        <begin position="273"/>
        <end position="292"/>
    </location>
</feature>
<comment type="caution">
    <text evidence="2">The sequence shown here is derived from an EMBL/GenBank/DDBJ whole genome shotgun (WGS) entry which is preliminary data.</text>
</comment>